<gene>
    <name evidence="2" type="ORF">FNU76_13595</name>
</gene>
<evidence type="ECO:0000313" key="2">
    <source>
        <dbReference type="EMBL" id="QDQ27316.1"/>
    </source>
</evidence>
<organism evidence="2 3">
    <name type="scientific">Chitinimonas arctica</name>
    <dbReference type="NCBI Taxonomy" id="2594795"/>
    <lineage>
        <taxon>Bacteria</taxon>
        <taxon>Pseudomonadati</taxon>
        <taxon>Pseudomonadota</taxon>
        <taxon>Betaproteobacteria</taxon>
        <taxon>Neisseriales</taxon>
        <taxon>Chitinibacteraceae</taxon>
        <taxon>Chitinimonas</taxon>
    </lineage>
</organism>
<reference evidence="3" key="1">
    <citation type="submission" date="2019-07" db="EMBL/GenBank/DDBJ databases">
        <title>Chitinimonas sp. nov., isolated from Ny-Alesund, arctica soil.</title>
        <authorList>
            <person name="Xu Q."/>
            <person name="Peng F."/>
        </authorList>
    </citation>
    <scope>NUCLEOTIDE SEQUENCE [LARGE SCALE GENOMIC DNA]</scope>
    <source>
        <strain evidence="3">R3-44</strain>
    </source>
</reference>
<dbReference type="Pfam" id="PF09836">
    <property type="entry name" value="DUF2063"/>
    <property type="match status" value="1"/>
</dbReference>
<feature type="domain" description="Putative DNA-binding" evidence="1">
    <location>
        <begin position="18"/>
        <end position="103"/>
    </location>
</feature>
<proteinExistence type="predicted"/>
<evidence type="ECO:0000313" key="3">
    <source>
        <dbReference type="Proteomes" id="UP000317550"/>
    </source>
</evidence>
<dbReference type="AlphaFoldDB" id="A0A516SGM6"/>
<protein>
    <submittedName>
        <fullName evidence="2">DUF2063 domain-containing protein</fullName>
    </submittedName>
</protein>
<keyword evidence="3" id="KW-1185">Reference proteome</keyword>
<dbReference type="EMBL" id="CP041730">
    <property type="protein sequence ID" value="QDQ27316.1"/>
    <property type="molecule type" value="Genomic_DNA"/>
</dbReference>
<dbReference type="Proteomes" id="UP000317550">
    <property type="component" value="Chromosome"/>
</dbReference>
<dbReference type="KEGG" id="cari:FNU76_13595"/>
<dbReference type="InterPro" id="IPR018640">
    <property type="entry name" value="DUF2063"/>
</dbReference>
<sequence length="259" mass="28408">MSKPANRPSRQSIPLDRLQQDFVQAMHDPQAAQTLFGRSAGGASAYANNALLNRADALSEAYPVVLQLVGEEFFGGMARAYARVTPSRSGDLNRYGVDFADFIADFAPARELAYLPDTARLDWLCHCAYYAADHAEFSLALLAEVPAEKQGGLRLLLAPAVGLLGSRWPIASLWLAHQPNAGDFPSPDQGSENALVWRNGHNRVRVRRLMPAEHAFLRACQAGLPLAEALERAMDEDMEFDLGLSLQGWISDQVIVDFD</sequence>
<dbReference type="OrthoDB" id="4146344at2"/>
<name>A0A516SGM6_9NEIS</name>
<accession>A0A516SGM6</accession>
<evidence type="ECO:0000259" key="1">
    <source>
        <dbReference type="Pfam" id="PF09836"/>
    </source>
</evidence>
<dbReference type="RefSeq" id="WP_144278709.1">
    <property type="nucleotide sequence ID" value="NZ_CP041730.1"/>
</dbReference>